<evidence type="ECO:0000256" key="3">
    <source>
        <dbReference type="ARBA" id="ARBA00022475"/>
    </source>
</evidence>
<keyword evidence="6 7" id="KW-0472">Membrane</keyword>
<feature type="transmembrane region" description="Helical" evidence="7">
    <location>
        <begin position="6"/>
        <end position="28"/>
    </location>
</feature>
<dbReference type="PANTHER" id="PTHR33508:SF1">
    <property type="entry name" value="UPF0056 MEMBRANE PROTEIN YHCE"/>
    <property type="match status" value="1"/>
</dbReference>
<keyword evidence="5 7" id="KW-1133">Transmembrane helix</keyword>
<protein>
    <recommendedName>
        <fullName evidence="7">UPF0056 membrane protein</fullName>
    </recommendedName>
</protein>
<evidence type="ECO:0000256" key="2">
    <source>
        <dbReference type="ARBA" id="ARBA00009784"/>
    </source>
</evidence>
<evidence type="ECO:0000256" key="5">
    <source>
        <dbReference type="ARBA" id="ARBA00022989"/>
    </source>
</evidence>
<evidence type="ECO:0000256" key="6">
    <source>
        <dbReference type="ARBA" id="ARBA00023136"/>
    </source>
</evidence>
<evidence type="ECO:0000313" key="9">
    <source>
        <dbReference type="Proteomes" id="UP001294412"/>
    </source>
</evidence>
<dbReference type="InterPro" id="IPR002771">
    <property type="entry name" value="Multi_antbiot-R_MarC"/>
</dbReference>
<dbReference type="NCBIfam" id="TIGR00427">
    <property type="entry name" value="NAAT family transporter"/>
    <property type="match status" value="1"/>
</dbReference>
<dbReference type="EMBL" id="JAXLPB010000004">
    <property type="protein sequence ID" value="MDY8110046.1"/>
    <property type="molecule type" value="Genomic_DNA"/>
</dbReference>
<feature type="transmembrane region" description="Helical" evidence="7">
    <location>
        <begin position="40"/>
        <end position="62"/>
    </location>
</feature>
<dbReference type="Proteomes" id="UP001294412">
    <property type="component" value="Unassembled WGS sequence"/>
</dbReference>
<comment type="similarity">
    <text evidence="2 7">Belongs to the UPF0056 (MarC) family.</text>
</comment>
<feature type="transmembrane region" description="Helical" evidence="7">
    <location>
        <begin position="68"/>
        <end position="90"/>
    </location>
</feature>
<dbReference type="PANTHER" id="PTHR33508">
    <property type="entry name" value="UPF0056 MEMBRANE PROTEIN YHCE"/>
    <property type="match status" value="1"/>
</dbReference>
<reference evidence="8 9" key="1">
    <citation type="submission" date="2023-12" db="EMBL/GenBank/DDBJ databases">
        <title>Description of Novel Strain Fulvimarina sp. 2208YS6-2-32 isolated from Uroteuthis (Photololigo) edulis.</title>
        <authorList>
            <person name="Park J.-S."/>
        </authorList>
    </citation>
    <scope>NUCLEOTIDE SEQUENCE [LARGE SCALE GENOMIC DNA]</scope>
    <source>
        <strain evidence="8 9">2208YS6-2-32</strain>
    </source>
</reference>
<dbReference type="Pfam" id="PF01914">
    <property type="entry name" value="MarC"/>
    <property type="match status" value="1"/>
</dbReference>
<feature type="transmembrane region" description="Helical" evidence="7">
    <location>
        <begin position="189"/>
        <end position="211"/>
    </location>
</feature>
<comment type="caution">
    <text evidence="8">The sequence shown here is derived from an EMBL/GenBank/DDBJ whole genome shotgun (WGS) entry which is preliminary data.</text>
</comment>
<feature type="transmembrane region" description="Helical" evidence="7">
    <location>
        <begin position="118"/>
        <end position="141"/>
    </location>
</feature>
<dbReference type="RefSeq" id="WP_322187574.1">
    <property type="nucleotide sequence ID" value="NZ_JAXLPB010000004.1"/>
</dbReference>
<keyword evidence="3" id="KW-1003">Cell membrane</keyword>
<gene>
    <name evidence="8" type="ORF">U0C82_12940</name>
</gene>
<feature type="transmembrane region" description="Helical" evidence="7">
    <location>
        <begin position="147"/>
        <end position="168"/>
    </location>
</feature>
<accession>A0ABU5I785</accession>
<evidence type="ECO:0000256" key="4">
    <source>
        <dbReference type="ARBA" id="ARBA00022692"/>
    </source>
</evidence>
<sequence length="220" mass="22752">MIDLLLNGFVTLFVIVDPLGLIPLYLALTPGVGRKARIAMAWKGCLIAFVILTVFALLGLAILNALGISLGAFRIAGGLFLFVIGFELVFEKRAERKGRSASKMVADKDDDPDEDTDVAAFPLAIPLIAGPGAIAAVILLSGKLPSAIGQASMVGVIALTLLVTFACLAVAHRLDAILGATGRAVISRVLGVILAALAVQFVADGIAALFLENGGTFNTL</sequence>
<comment type="subcellular location">
    <subcellularLocation>
        <location evidence="1 7">Cell membrane</location>
        <topology evidence="1 7">Multi-pass membrane protein</topology>
    </subcellularLocation>
</comment>
<keyword evidence="9" id="KW-1185">Reference proteome</keyword>
<proteinExistence type="inferred from homology"/>
<evidence type="ECO:0000313" key="8">
    <source>
        <dbReference type="EMBL" id="MDY8110046.1"/>
    </source>
</evidence>
<evidence type="ECO:0000256" key="7">
    <source>
        <dbReference type="RuleBase" id="RU362048"/>
    </source>
</evidence>
<organism evidence="8 9">
    <name type="scientific">Fulvimarina uroteuthidis</name>
    <dbReference type="NCBI Taxonomy" id="3098149"/>
    <lineage>
        <taxon>Bacteria</taxon>
        <taxon>Pseudomonadati</taxon>
        <taxon>Pseudomonadota</taxon>
        <taxon>Alphaproteobacteria</taxon>
        <taxon>Hyphomicrobiales</taxon>
        <taxon>Aurantimonadaceae</taxon>
        <taxon>Fulvimarina</taxon>
    </lineage>
</organism>
<keyword evidence="4 7" id="KW-0812">Transmembrane</keyword>
<name>A0ABU5I785_9HYPH</name>
<evidence type="ECO:0000256" key="1">
    <source>
        <dbReference type="ARBA" id="ARBA00004651"/>
    </source>
</evidence>